<feature type="compositionally biased region" description="Low complexity" evidence="1">
    <location>
        <begin position="162"/>
        <end position="176"/>
    </location>
</feature>
<proteinExistence type="predicted"/>
<dbReference type="RefSeq" id="WP_011720941.1">
    <property type="nucleotide sequence ID" value="NC_008578.1"/>
</dbReference>
<dbReference type="Proteomes" id="UP000008221">
    <property type="component" value="Chromosome"/>
</dbReference>
<dbReference type="AlphaFoldDB" id="A0LWR8"/>
<accession>A0LWR8</accession>
<dbReference type="KEGG" id="ace:Acel_2106"/>
<feature type="transmembrane region" description="Helical" evidence="2">
    <location>
        <begin position="6"/>
        <end position="28"/>
    </location>
</feature>
<organism evidence="3 4">
    <name type="scientific">Acidothermus cellulolyticus (strain ATCC 43068 / DSM 8971 / 11B)</name>
    <dbReference type="NCBI Taxonomy" id="351607"/>
    <lineage>
        <taxon>Bacteria</taxon>
        <taxon>Bacillati</taxon>
        <taxon>Actinomycetota</taxon>
        <taxon>Actinomycetes</taxon>
        <taxon>Acidothermales</taxon>
        <taxon>Acidothermaceae</taxon>
        <taxon>Acidothermus</taxon>
    </lineage>
</organism>
<protein>
    <recommendedName>
        <fullName evidence="5">DUF4446 family protein</fullName>
    </recommendedName>
</protein>
<feature type="region of interest" description="Disordered" evidence="1">
    <location>
        <begin position="162"/>
        <end position="183"/>
    </location>
</feature>
<dbReference type="InterPro" id="IPR027981">
    <property type="entry name" value="DUF4446"/>
</dbReference>
<evidence type="ECO:0000313" key="4">
    <source>
        <dbReference type="Proteomes" id="UP000008221"/>
    </source>
</evidence>
<keyword evidence="2" id="KW-1133">Transmembrane helix</keyword>
<evidence type="ECO:0008006" key="5">
    <source>
        <dbReference type="Google" id="ProtNLM"/>
    </source>
</evidence>
<dbReference type="InParanoid" id="A0LWR8"/>
<dbReference type="eggNOG" id="COG1196">
    <property type="taxonomic scope" value="Bacteria"/>
</dbReference>
<evidence type="ECO:0000313" key="3">
    <source>
        <dbReference type="EMBL" id="ABK53878.1"/>
    </source>
</evidence>
<dbReference type="EMBL" id="CP000481">
    <property type="protein sequence ID" value="ABK53878.1"/>
    <property type="molecule type" value="Genomic_DNA"/>
</dbReference>
<keyword evidence="2" id="KW-0472">Membrane</keyword>
<dbReference type="Pfam" id="PF14584">
    <property type="entry name" value="DUF4446"/>
    <property type="match status" value="1"/>
</dbReference>
<gene>
    <name evidence="3" type="ordered locus">Acel_2106</name>
</gene>
<dbReference type="HOGENOM" id="CLU_101313_1_0_11"/>
<reference evidence="3 4" key="1">
    <citation type="journal article" date="2009" name="Genome Res.">
        <title>Complete genome of the cellulolytic thermophile Acidothermus cellulolyticus 11B provides insights into its ecophysiological and evolutionary adaptations.</title>
        <authorList>
            <person name="Barabote R.D."/>
            <person name="Xie G."/>
            <person name="Leu D.H."/>
            <person name="Normand P."/>
            <person name="Necsulea A."/>
            <person name="Daubin V."/>
            <person name="Medigue C."/>
            <person name="Adney W.S."/>
            <person name="Xu X.C."/>
            <person name="Lapidus A."/>
            <person name="Parales R.E."/>
            <person name="Detter C."/>
            <person name="Pujic P."/>
            <person name="Bruce D."/>
            <person name="Lavire C."/>
            <person name="Challacombe J.F."/>
            <person name="Brettin T.S."/>
            <person name="Berry A.M."/>
        </authorList>
    </citation>
    <scope>NUCLEOTIDE SEQUENCE [LARGE SCALE GENOMIC DNA]</scope>
    <source>
        <strain evidence="4">ATCC 43068 / DSM 8971 / 11B</strain>
    </source>
</reference>
<dbReference type="STRING" id="351607.Acel_2106"/>
<keyword evidence="4" id="KW-1185">Reference proteome</keyword>
<keyword evidence="2" id="KW-0812">Transmembrane</keyword>
<evidence type="ECO:0000256" key="2">
    <source>
        <dbReference type="SAM" id="Phobius"/>
    </source>
</evidence>
<evidence type="ECO:0000256" key="1">
    <source>
        <dbReference type="SAM" id="MobiDB-lite"/>
    </source>
</evidence>
<sequence>MSLSTTTVALIALGALAVAVLGGVFSVIGHLRLRRMRRAYERAFAGTDGDALVSTVARYVEETAGLRADIAAAQRRLTALSGDVARSLRHVAVVRYDAFGDMGGRLSFSAAILDDAGDGLVISAIHGRTETRTYAKGVRGGSSDQPLSPEEEQAIRFALRSVSAGPAAGSPPASEPRMVDAHG</sequence>
<name>A0LWR8_ACIC1</name>